<gene>
    <name evidence="2" type="ORF">SAMN05192569_100249</name>
</gene>
<organism evidence="2 3">
    <name type="scientific">Parageobacillus thermantarcticus</name>
    <dbReference type="NCBI Taxonomy" id="186116"/>
    <lineage>
        <taxon>Bacteria</taxon>
        <taxon>Bacillati</taxon>
        <taxon>Bacillota</taxon>
        <taxon>Bacilli</taxon>
        <taxon>Bacillales</taxon>
        <taxon>Anoxybacillaceae</taxon>
        <taxon>Parageobacillus</taxon>
    </lineage>
</organism>
<reference evidence="3" key="1">
    <citation type="submission" date="2016-10" db="EMBL/GenBank/DDBJ databases">
        <authorList>
            <person name="Varghese N."/>
            <person name="Submissions S."/>
        </authorList>
    </citation>
    <scope>NUCLEOTIDE SEQUENCE [LARGE SCALE GENOMIC DNA]</scope>
    <source>
        <strain evidence="3">M1</strain>
    </source>
</reference>
<dbReference type="Proteomes" id="UP000198650">
    <property type="component" value="Unassembled WGS sequence"/>
</dbReference>
<protein>
    <submittedName>
        <fullName evidence="2">Uncharacterized protein</fullName>
    </submittedName>
</protein>
<dbReference type="AlphaFoldDB" id="A0A1I0SLB7"/>
<name>A0A1I0SLB7_9BACL</name>
<accession>A0A1I0SLB7</accession>
<dbReference type="EMBL" id="FOJS01000002">
    <property type="protein sequence ID" value="SFA40288.1"/>
    <property type="molecule type" value="Genomic_DNA"/>
</dbReference>
<feature type="region of interest" description="Disordered" evidence="1">
    <location>
        <begin position="1"/>
        <end position="49"/>
    </location>
</feature>
<sequence>MAKKTNKGSKNQNAPIQDAMSLLNGTIAGDNSKGNKRNKAQNDKTDLDE</sequence>
<evidence type="ECO:0000256" key="1">
    <source>
        <dbReference type="SAM" id="MobiDB-lite"/>
    </source>
</evidence>
<evidence type="ECO:0000313" key="3">
    <source>
        <dbReference type="Proteomes" id="UP000198650"/>
    </source>
</evidence>
<proteinExistence type="predicted"/>
<feature type="compositionally biased region" description="Basic and acidic residues" evidence="1">
    <location>
        <begin position="40"/>
        <end position="49"/>
    </location>
</feature>
<keyword evidence="3" id="KW-1185">Reference proteome</keyword>
<dbReference type="RefSeq" id="WP_167359565.1">
    <property type="nucleotide sequence ID" value="NZ_FOJS01000002.1"/>
</dbReference>
<evidence type="ECO:0000313" key="2">
    <source>
        <dbReference type="EMBL" id="SFA40288.1"/>
    </source>
</evidence>